<feature type="domain" description="RNA polymerase sigma factor 70 region 4 type 2" evidence="7">
    <location>
        <begin position="105"/>
        <end position="156"/>
    </location>
</feature>
<dbReference type="Pfam" id="PF04542">
    <property type="entry name" value="Sigma70_r2"/>
    <property type="match status" value="1"/>
</dbReference>
<dbReference type="SUPFAM" id="SSF88946">
    <property type="entry name" value="Sigma2 domain of RNA polymerase sigma factors"/>
    <property type="match status" value="1"/>
</dbReference>
<dbReference type="CDD" id="cd06171">
    <property type="entry name" value="Sigma70_r4"/>
    <property type="match status" value="1"/>
</dbReference>
<keyword evidence="9" id="KW-1185">Reference proteome</keyword>
<dbReference type="EMBL" id="WMLF01000096">
    <property type="protein sequence ID" value="MBB1243749.1"/>
    <property type="molecule type" value="Genomic_DNA"/>
</dbReference>
<reference evidence="9" key="1">
    <citation type="journal article" date="2020" name="Syst. Appl. Microbiol.">
        <title>Streptomyces alkaliterrae sp. nov., isolated from an alkaline soil, and emended descriptions of Streptomyces alkaliphilus, Streptomyces calidiresistens and Streptomyces durbertensis.</title>
        <authorList>
            <person name="Swiecimska M."/>
            <person name="Golinska P."/>
            <person name="Nouioui I."/>
            <person name="Wypij M."/>
            <person name="Rai M."/>
            <person name="Sangal V."/>
            <person name="Goodfellow M."/>
        </authorList>
    </citation>
    <scope>NUCLEOTIDE SEQUENCE [LARGE SCALE GENOMIC DNA]</scope>
    <source>
        <strain evidence="9">DSM 104538</strain>
    </source>
</reference>
<gene>
    <name evidence="8" type="ORF">GL263_09285</name>
</gene>
<comment type="caution">
    <text evidence="8">The sequence shown here is derived from an EMBL/GenBank/DDBJ whole genome shotgun (WGS) entry which is preliminary data.</text>
</comment>
<organism evidence="8 9">
    <name type="scientific">Streptomyces durbertensis</name>
    <dbReference type="NCBI Taxonomy" id="2448886"/>
    <lineage>
        <taxon>Bacteria</taxon>
        <taxon>Bacillati</taxon>
        <taxon>Actinomycetota</taxon>
        <taxon>Actinomycetes</taxon>
        <taxon>Kitasatosporales</taxon>
        <taxon>Streptomycetaceae</taxon>
        <taxon>Streptomyces</taxon>
    </lineage>
</organism>
<keyword evidence="5" id="KW-0804">Transcription</keyword>
<evidence type="ECO:0000313" key="9">
    <source>
        <dbReference type="Proteomes" id="UP000766698"/>
    </source>
</evidence>
<dbReference type="InterPro" id="IPR039425">
    <property type="entry name" value="RNA_pol_sigma-70-like"/>
</dbReference>
<evidence type="ECO:0000256" key="5">
    <source>
        <dbReference type="ARBA" id="ARBA00023163"/>
    </source>
</evidence>
<dbReference type="PANTHER" id="PTHR43133">
    <property type="entry name" value="RNA POLYMERASE ECF-TYPE SIGMA FACTO"/>
    <property type="match status" value="1"/>
</dbReference>
<proteinExistence type="inferred from homology"/>
<keyword evidence="4" id="KW-0238">DNA-binding</keyword>
<dbReference type="NCBIfam" id="TIGR02983">
    <property type="entry name" value="SigE-fam_strep"/>
    <property type="match status" value="1"/>
</dbReference>
<dbReference type="SUPFAM" id="SSF88659">
    <property type="entry name" value="Sigma3 and sigma4 domains of RNA polymerase sigma factors"/>
    <property type="match status" value="1"/>
</dbReference>
<dbReference type="InterPro" id="IPR013324">
    <property type="entry name" value="RNA_pol_sigma_r3/r4-like"/>
</dbReference>
<dbReference type="Gene3D" id="1.10.1740.10">
    <property type="match status" value="1"/>
</dbReference>
<feature type="domain" description="RNA polymerase sigma-70 region 2" evidence="6">
    <location>
        <begin position="17"/>
        <end position="78"/>
    </location>
</feature>
<dbReference type="InterPro" id="IPR013249">
    <property type="entry name" value="RNA_pol_sigma70_r4_t2"/>
</dbReference>
<dbReference type="RefSeq" id="WP_182855119.1">
    <property type="nucleotide sequence ID" value="NZ_WMLF01000096.1"/>
</dbReference>
<evidence type="ECO:0000259" key="7">
    <source>
        <dbReference type="Pfam" id="PF08281"/>
    </source>
</evidence>
<dbReference type="Proteomes" id="UP000766698">
    <property type="component" value="Unassembled WGS sequence"/>
</dbReference>
<dbReference type="PANTHER" id="PTHR43133:SF50">
    <property type="entry name" value="ECF RNA POLYMERASE SIGMA FACTOR SIGM"/>
    <property type="match status" value="1"/>
</dbReference>
<evidence type="ECO:0000259" key="6">
    <source>
        <dbReference type="Pfam" id="PF04542"/>
    </source>
</evidence>
<dbReference type="Pfam" id="PF08281">
    <property type="entry name" value="Sigma70_r4_2"/>
    <property type="match status" value="1"/>
</dbReference>
<evidence type="ECO:0000256" key="2">
    <source>
        <dbReference type="ARBA" id="ARBA00023015"/>
    </source>
</evidence>
<dbReference type="InterPro" id="IPR013325">
    <property type="entry name" value="RNA_pol_sigma_r2"/>
</dbReference>
<evidence type="ECO:0000256" key="4">
    <source>
        <dbReference type="ARBA" id="ARBA00023125"/>
    </source>
</evidence>
<evidence type="ECO:0000313" key="8">
    <source>
        <dbReference type="EMBL" id="MBB1243749.1"/>
    </source>
</evidence>
<dbReference type="InterPro" id="IPR036388">
    <property type="entry name" value="WH-like_DNA-bd_sf"/>
</dbReference>
<comment type="similarity">
    <text evidence="1">Belongs to the sigma-70 factor family. ECF subfamily.</text>
</comment>
<sequence length="169" mass="19604">MKKSAEDDFRTFVRTRWPRLLRTAYLLTGHHQDAEDLVQAALARAYTRWERVAGARDPDAYVWRVMINVNTDRLRRRRLGEWLTAWLPERAAPDSAAERVLERGVLLDALRALPPRQRATVVLRYLEDRSEREVAEMLGTGVGTVRSQTARALRRLRAELPELTTCERV</sequence>
<name>A0ABR6EGW6_9ACTN</name>
<dbReference type="NCBIfam" id="TIGR02937">
    <property type="entry name" value="sigma70-ECF"/>
    <property type="match status" value="1"/>
</dbReference>
<dbReference type="InterPro" id="IPR007627">
    <property type="entry name" value="RNA_pol_sigma70_r2"/>
</dbReference>
<evidence type="ECO:0000256" key="3">
    <source>
        <dbReference type="ARBA" id="ARBA00023082"/>
    </source>
</evidence>
<keyword evidence="2" id="KW-0805">Transcription regulation</keyword>
<dbReference type="InterPro" id="IPR014325">
    <property type="entry name" value="RNA_pol_sigma-E_actinobac"/>
</dbReference>
<accession>A0ABR6EGW6</accession>
<keyword evidence="3" id="KW-0731">Sigma factor</keyword>
<dbReference type="InterPro" id="IPR014284">
    <property type="entry name" value="RNA_pol_sigma-70_dom"/>
</dbReference>
<evidence type="ECO:0000256" key="1">
    <source>
        <dbReference type="ARBA" id="ARBA00010641"/>
    </source>
</evidence>
<dbReference type="Gene3D" id="1.10.10.10">
    <property type="entry name" value="Winged helix-like DNA-binding domain superfamily/Winged helix DNA-binding domain"/>
    <property type="match status" value="1"/>
</dbReference>
<protein>
    <submittedName>
        <fullName evidence="8">SigE family RNA polymerase sigma factor</fullName>
    </submittedName>
</protein>